<organism evidence="1 2">
    <name type="scientific">Tectimicrobiota bacterium</name>
    <dbReference type="NCBI Taxonomy" id="2528274"/>
    <lineage>
        <taxon>Bacteria</taxon>
        <taxon>Pseudomonadati</taxon>
        <taxon>Nitrospinota/Tectimicrobiota group</taxon>
        <taxon>Candidatus Tectimicrobiota</taxon>
    </lineage>
</organism>
<evidence type="ECO:0000313" key="2">
    <source>
        <dbReference type="Proteomes" id="UP000712673"/>
    </source>
</evidence>
<dbReference type="EMBL" id="VGLS01000117">
    <property type="protein sequence ID" value="MBM3223255.1"/>
    <property type="molecule type" value="Genomic_DNA"/>
</dbReference>
<proteinExistence type="predicted"/>
<dbReference type="AlphaFoldDB" id="A0A937W122"/>
<protein>
    <recommendedName>
        <fullName evidence="3">Clan AA aspartic protease</fullName>
    </recommendedName>
</protein>
<name>A0A937W122_UNCTE</name>
<reference evidence="1" key="1">
    <citation type="submission" date="2019-03" db="EMBL/GenBank/DDBJ databases">
        <title>Lake Tanganyika Metagenome-Assembled Genomes (MAGs).</title>
        <authorList>
            <person name="Tran P."/>
        </authorList>
    </citation>
    <scope>NUCLEOTIDE SEQUENCE</scope>
    <source>
        <strain evidence="1">K_DeepCast_65m_m2_066</strain>
    </source>
</reference>
<gene>
    <name evidence="1" type="ORF">FJZ47_05560</name>
</gene>
<accession>A0A937W122</accession>
<sequence length="99" mass="10845">MIIGTVTPDGVPRIEVAVADQRWPAIIDTGFNGDVELPLPLREAVNARHLGRITSLLGSGQRVEEDLYLVDFPFDGQSVAGHLSRERRDVGSVELVIVR</sequence>
<dbReference type="Proteomes" id="UP000712673">
    <property type="component" value="Unassembled WGS sequence"/>
</dbReference>
<comment type="caution">
    <text evidence="1">The sequence shown here is derived from an EMBL/GenBank/DDBJ whole genome shotgun (WGS) entry which is preliminary data.</text>
</comment>
<evidence type="ECO:0008006" key="3">
    <source>
        <dbReference type="Google" id="ProtNLM"/>
    </source>
</evidence>
<evidence type="ECO:0000313" key="1">
    <source>
        <dbReference type="EMBL" id="MBM3223255.1"/>
    </source>
</evidence>